<dbReference type="InterPro" id="IPR001128">
    <property type="entry name" value="Cyt_P450"/>
</dbReference>
<feature type="binding site" description="axial binding residue" evidence="10">
    <location>
        <position position="425"/>
    </location>
    <ligand>
        <name>heme</name>
        <dbReference type="ChEBI" id="CHEBI:30413"/>
    </ligand>
    <ligandPart>
        <name>Fe</name>
        <dbReference type="ChEBI" id="CHEBI:18248"/>
    </ligandPart>
</feature>
<evidence type="ECO:0000256" key="7">
    <source>
        <dbReference type="ARBA" id="ARBA00023002"/>
    </source>
</evidence>
<evidence type="ECO:0000256" key="4">
    <source>
        <dbReference type="ARBA" id="ARBA00022692"/>
    </source>
</evidence>
<evidence type="ECO:0000256" key="10">
    <source>
        <dbReference type="PIRSR" id="PIRSR602401-1"/>
    </source>
</evidence>
<sequence length="488" mass="56078">METLTTYLLPLLILPISIFLFLQIHQKTTKKQETNLPGSSGWPFIGENMDFAMLGAQTYVSQRMKKYSQDVFQTSLLGEKMAVFCGAHGHKFLFTNETKLLTSWWPESMKKALLFPEFVNNPVKEVTSLQRNFIRDILKPEALKRYISEMDCMARSHLENDWAPYREVSIFPLSKKYTFALACKLFMSIEDEKHVEKLADQFTLITNGMFSMPINFPGTAYNGAIKGGKLVRDELMNIIAERKKKIKKNEDINLRGDLLSQMLVMKDENGEFMTDMEISNSIIGLLVASYETTSSMVTFVLKYLAEIPEVYEKVFKEQMSIVKSKAPGELLSWEDIEKMKYSWNMAREALRLIPPAQGSFREVVTDFTYAGYTIPKGWKTFWMVHTTHKNPKYFPDPERFDPSRFEGSGPAPYTFVPFGGGPRMCPGKEYARLEVLVFMHNVVTRFRLEKLMPNEKIIFHSSPTPSNGLPVRLIPHTESVRLSNTLSM</sequence>
<dbReference type="GO" id="GO:0020037">
    <property type="term" value="F:heme binding"/>
    <property type="evidence" value="ECO:0007669"/>
    <property type="project" value="InterPro"/>
</dbReference>
<dbReference type="AlphaFoldDB" id="A0A9R1X6B9"/>
<dbReference type="SUPFAM" id="SSF48264">
    <property type="entry name" value="Cytochrome P450"/>
    <property type="match status" value="1"/>
</dbReference>
<proteinExistence type="inferred from homology"/>
<dbReference type="Pfam" id="PF00067">
    <property type="entry name" value="p450"/>
    <property type="match status" value="1"/>
</dbReference>
<evidence type="ECO:0000256" key="11">
    <source>
        <dbReference type="RuleBase" id="RU000461"/>
    </source>
</evidence>
<keyword evidence="5 10" id="KW-0479">Metal-binding</keyword>
<comment type="caution">
    <text evidence="13">The sequence shown here is derived from an EMBL/GenBank/DDBJ whole genome shotgun (WGS) entry which is preliminary data.</text>
</comment>
<dbReference type="PRINTS" id="PR00385">
    <property type="entry name" value="P450"/>
</dbReference>
<dbReference type="InterPro" id="IPR017972">
    <property type="entry name" value="Cyt_P450_CS"/>
</dbReference>
<dbReference type="GO" id="GO:0016705">
    <property type="term" value="F:oxidoreductase activity, acting on paired donors, with incorporation or reduction of molecular oxygen"/>
    <property type="evidence" value="ECO:0007669"/>
    <property type="project" value="InterPro"/>
</dbReference>
<organism evidence="13 14">
    <name type="scientific">Lactuca sativa</name>
    <name type="common">Garden lettuce</name>
    <dbReference type="NCBI Taxonomy" id="4236"/>
    <lineage>
        <taxon>Eukaryota</taxon>
        <taxon>Viridiplantae</taxon>
        <taxon>Streptophyta</taxon>
        <taxon>Embryophyta</taxon>
        <taxon>Tracheophyta</taxon>
        <taxon>Spermatophyta</taxon>
        <taxon>Magnoliopsida</taxon>
        <taxon>eudicotyledons</taxon>
        <taxon>Gunneridae</taxon>
        <taxon>Pentapetalae</taxon>
        <taxon>asterids</taxon>
        <taxon>campanulids</taxon>
        <taxon>Asterales</taxon>
        <taxon>Asteraceae</taxon>
        <taxon>Cichorioideae</taxon>
        <taxon>Cichorieae</taxon>
        <taxon>Lactucinae</taxon>
        <taxon>Lactuca</taxon>
    </lineage>
</organism>
<dbReference type="InterPro" id="IPR002401">
    <property type="entry name" value="Cyt_P450_E_grp-I"/>
</dbReference>
<evidence type="ECO:0000256" key="12">
    <source>
        <dbReference type="SAM" id="Phobius"/>
    </source>
</evidence>
<evidence type="ECO:0000256" key="8">
    <source>
        <dbReference type="ARBA" id="ARBA00023004"/>
    </source>
</evidence>
<dbReference type="GO" id="GO:0016020">
    <property type="term" value="C:membrane"/>
    <property type="evidence" value="ECO:0007669"/>
    <property type="project" value="UniProtKB-SubCell"/>
</dbReference>
<evidence type="ECO:0008006" key="15">
    <source>
        <dbReference type="Google" id="ProtNLM"/>
    </source>
</evidence>
<accession>A0A9R1X6B9</accession>
<evidence type="ECO:0000256" key="3">
    <source>
        <dbReference type="ARBA" id="ARBA00010617"/>
    </source>
</evidence>
<name>A0A9R1X6B9_LACSA</name>
<dbReference type="PANTHER" id="PTHR24286">
    <property type="entry name" value="CYTOCHROME P450 26"/>
    <property type="match status" value="1"/>
</dbReference>
<gene>
    <name evidence="13" type="ORF">LSAT_V11C600302670</name>
</gene>
<comment type="cofactor">
    <cofactor evidence="1 10">
        <name>heme</name>
        <dbReference type="ChEBI" id="CHEBI:30413"/>
    </cofactor>
</comment>
<reference evidence="13 14" key="1">
    <citation type="journal article" date="2017" name="Nat. Commun.">
        <title>Genome assembly with in vitro proximity ligation data and whole-genome triplication in lettuce.</title>
        <authorList>
            <person name="Reyes-Chin-Wo S."/>
            <person name="Wang Z."/>
            <person name="Yang X."/>
            <person name="Kozik A."/>
            <person name="Arikit S."/>
            <person name="Song C."/>
            <person name="Xia L."/>
            <person name="Froenicke L."/>
            <person name="Lavelle D.O."/>
            <person name="Truco M.J."/>
            <person name="Xia R."/>
            <person name="Zhu S."/>
            <person name="Xu C."/>
            <person name="Xu H."/>
            <person name="Xu X."/>
            <person name="Cox K."/>
            <person name="Korf I."/>
            <person name="Meyers B.C."/>
            <person name="Michelmore R.W."/>
        </authorList>
    </citation>
    <scope>NUCLEOTIDE SEQUENCE [LARGE SCALE GENOMIC DNA]</scope>
    <source>
        <strain evidence="14">cv. Salinas</strain>
        <tissue evidence="13">Seedlings</tissue>
    </source>
</reference>
<evidence type="ECO:0000313" key="14">
    <source>
        <dbReference type="Proteomes" id="UP000235145"/>
    </source>
</evidence>
<dbReference type="CDD" id="cd11043">
    <property type="entry name" value="CYP90-like"/>
    <property type="match status" value="1"/>
</dbReference>
<keyword evidence="14" id="KW-1185">Reference proteome</keyword>
<evidence type="ECO:0000313" key="13">
    <source>
        <dbReference type="EMBL" id="KAJ0199309.1"/>
    </source>
</evidence>
<comment type="similarity">
    <text evidence="3 11">Belongs to the cytochrome P450 family.</text>
</comment>
<dbReference type="GO" id="GO:0004497">
    <property type="term" value="F:monooxygenase activity"/>
    <property type="evidence" value="ECO:0000318"/>
    <property type="project" value="GO_Central"/>
</dbReference>
<dbReference type="GO" id="GO:0005506">
    <property type="term" value="F:iron ion binding"/>
    <property type="evidence" value="ECO:0007669"/>
    <property type="project" value="InterPro"/>
</dbReference>
<dbReference type="OrthoDB" id="3945418at2759"/>
<keyword evidence="10 11" id="KW-0349">Heme</keyword>
<dbReference type="PRINTS" id="PR00463">
    <property type="entry name" value="EP450I"/>
</dbReference>
<dbReference type="Proteomes" id="UP000235145">
    <property type="component" value="Unassembled WGS sequence"/>
</dbReference>
<dbReference type="Gene3D" id="1.10.630.10">
    <property type="entry name" value="Cytochrome P450"/>
    <property type="match status" value="1"/>
</dbReference>
<protein>
    <recommendedName>
        <fullName evidence="15">Beta-amyrin 28-oxidase</fullName>
    </recommendedName>
</protein>
<evidence type="ECO:0000256" key="9">
    <source>
        <dbReference type="ARBA" id="ARBA00023136"/>
    </source>
</evidence>
<dbReference type="EMBL" id="NBSK02000006">
    <property type="protein sequence ID" value="KAJ0199309.1"/>
    <property type="molecule type" value="Genomic_DNA"/>
</dbReference>
<keyword evidence="6 12" id="KW-1133">Transmembrane helix</keyword>
<dbReference type="PROSITE" id="PS00086">
    <property type="entry name" value="CYTOCHROME_P450"/>
    <property type="match status" value="1"/>
</dbReference>
<keyword evidence="4 12" id="KW-0812">Transmembrane</keyword>
<evidence type="ECO:0000256" key="1">
    <source>
        <dbReference type="ARBA" id="ARBA00001971"/>
    </source>
</evidence>
<evidence type="ECO:0000256" key="5">
    <source>
        <dbReference type="ARBA" id="ARBA00022723"/>
    </source>
</evidence>
<evidence type="ECO:0000256" key="2">
    <source>
        <dbReference type="ARBA" id="ARBA00004167"/>
    </source>
</evidence>
<keyword evidence="9 12" id="KW-0472">Membrane</keyword>
<keyword evidence="7 11" id="KW-0560">Oxidoreductase</keyword>
<dbReference type="FunFam" id="1.10.630.10:FF:000022">
    <property type="entry name" value="Taxadiene 5-alpha hydroxylase"/>
    <property type="match status" value="1"/>
</dbReference>
<comment type="subcellular location">
    <subcellularLocation>
        <location evidence="2">Membrane</location>
        <topology evidence="2">Single-pass membrane protein</topology>
    </subcellularLocation>
</comment>
<keyword evidence="8 10" id="KW-0408">Iron</keyword>
<dbReference type="PANTHER" id="PTHR24286:SF53">
    <property type="entry name" value="BETA-AMYRIN 28-OXIDASE-LIKE"/>
    <property type="match status" value="1"/>
</dbReference>
<dbReference type="InterPro" id="IPR036396">
    <property type="entry name" value="Cyt_P450_sf"/>
</dbReference>
<keyword evidence="11" id="KW-0503">Monooxygenase</keyword>
<feature type="transmembrane region" description="Helical" evidence="12">
    <location>
        <begin position="6"/>
        <end position="24"/>
    </location>
</feature>
<evidence type="ECO:0000256" key="6">
    <source>
        <dbReference type="ARBA" id="ARBA00022989"/>
    </source>
</evidence>